<evidence type="ECO:0008006" key="4">
    <source>
        <dbReference type="Google" id="ProtNLM"/>
    </source>
</evidence>
<feature type="compositionally biased region" description="Pro residues" evidence="1">
    <location>
        <begin position="231"/>
        <end position="249"/>
    </location>
</feature>
<dbReference type="Proteomes" id="UP000053317">
    <property type="component" value="Unassembled WGS sequence"/>
</dbReference>
<evidence type="ECO:0000313" key="3">
    <source>
        <dbReference type="Proteomes" id="UP000053317"/>
    </source>
</evidence>
<organism evidence="2 3">
    <name type="scientific">Phaeomoniella chlamydospora</name>
    <name type="common">Phaeoacremonium chlamydosporum</name>
    <dbReference type="NCBI Taxonomy" id="158046"/>
    <lineage>
        <taxon>Eukaryota</taxon>
        <taxon>Fungi</taxon>
        <taxon>Dikarya</taxon>
        <taxon>Ascomycota</taxon>
        <taxon>Pezizomycotina</taxon>
        <taxon>Eurotiomycetes</taxon>
        <taxon>Chaetothyriomycetidae</taxon>
        <taxon>Phaeomoniellales</taxon>
        <taxon>Phaeomoniellaceae</taxon>
        <taxon>Phaeomoniella</taxon>
    </lineage>
</organism>
<accession>A0A0G2EIH0</accession>
<dbReference type="OrthoDB" id="774557at2759"/>
<feature type="compositionally biased region" description="Low complexity" evidence="1">
    <location>
        <begin position="15"/>
        <end position="30"/>
    </location>
</feature>
<feature type="compositionally biased region" description="Low complexity" evidence="1">
    <location>
        <begin position="295"/>
        <end position="325"/>
    </location>
</feature>
<reference evidence="2 3" key="2">
    <citation type="submission" date="2015-05" db="EMBL/GenBank/DDBJ databases">
        <authorList>
            <person name="Morales-Cruz A."/>
            <person name="Amrine K.C."/>
            <person name="Cantu D."/>
        </authorList>
    </citation>
    <scope>NUCLEOTIDE SEQUENCE [LARGE SCALE GENOMIC DNA]</scope>
    <source>
        <strain evidence="2">UCRPC4</strain>
    </source>
</reference>
<dbReference type="EMBL" id="LCWF01000079">
    <property type="protein sequence ID" value="KKY22184.1"/>
    <property type="molecule type" value="Genomic_DNA"/>
</dbReference>
<gene>
    <name evidence="2" type="ORF">UCRPC4_g03372</name>
</gene>
<dbReference type="InterPro" id="IPR029005">
    <property type="entry name" value="LIM-bd/SEUSS"/>
</dbReference>
<feature type="region of interest" description="Disordered" evidence="1">
    <location>
        <begin position="580"/>
        <end position="702"/>
    </location>
</feature>
<feature type="region of interest" description="Disordered" evidence="1">
    <location>
        <begin position="210"/>
        <end position="325"/>
    </location>
</feature>
<protein>
    <recommendedName>
        <fullName evidence="4">PtaB protein</fullName>
    </recommendedName>
</protein>
<evidence type="ECO:0000313" key="2">
    <source>
        <dbReference type="EMBL" id="KKY22184.1"/>
    </source>
</evidence>
<evidence type="ECO:0000256" key="1">
    <source>
        <dbReference type="SAM" id="MobiDB-lite"/>
    </source>
</evidence>
<feature type="region of interest" description="Disordered" evidence="1">
    <location>
        <begin position="164"/>
        <end position="190"/>
    </location>
</feature>
<feature type="region of interest" description="Disordered" evidence="1">
    <location>
        <begin position="15"/>
        <end position="37"/>
    </location>
</feature>
<reference evidence="2 3" key="1">
    <citation type="submission" date="2015-05" db="EMBL/GenBank/DDBJ databases">
        <title>Distinctive expansion of gene families associated with plant cell wall degradation and secondary metabolism in the genomes of grapevine trunk pathogens.</title>
        <authorList>
            <person name="Lawrence D.P."/>
            <person name="Travadon R."/>
            <person name="Rolshausen P.E."/>
            <person name="Baumgartner K."/>
        </authorList>
    </citation>
    <scope>NUCLEOTIDE SEQUENCE [LARGE SCALE GENOMIC DNA]</scope>
    <source>
        <strain evidence="2">UCRPC4</strain>
    </source>
</reference>
<name>A0A0G2EIH0_PHACM</name>
<feature type="compositionally biased region" description="Low complexity" evidence="1">
    <location>
        <begin position="174"/>
        <end position="190"/>
    </location>
</feature>
<dbReference type="PANTHER" id="PTHR10378">
    <property type="entry name" value="LIM DOMAIN-BINDING PROTEIN"/>
    <property type="match status" value="1"/>
</dbReference>
<proteinExistence type="predicted"/>
<feature type="compositionally biased region" description="Basic residues" evidence="1">
    <location>
        <begin position="685"/>
        <end position="702"/>
    </location>
</feature>
<feature type="compositionally biased region" description="Low complexity" evidence="1">
    <location>
        <begin position="210"/>
        <end position="230"/>
    </location>
</feature>
<feature type="compositionally biased region" description="Low complexity" evidence="1">
    <location>
        <begin position="250"/>
        <end position="278"/>
    </location>
</feature>
<sequence length="702" mass="75668">MMAAQTFPAQHIGMAAPHPGMPHGHQMGAGQHPGMGGPGPQMMHPGVSGAQVSQGGPMVTGMPQGAPTPAPGPMPNAHALSHLGPQQQMFPQGHPGQIQQFNPMLQHQIQMQAQRQAQQRQLMQQQMQGQHGHIPVTMPNGAQGMTPQQFAALRGQMPVQPGMQFQQIQGGGNPQQMHNPQHQQQIMAAQQQAQAQQAFAVQQAALHQQQAAQARNNQMMQEQNATTQAPQPQPTPAPQAAPPPQPTPQPQVSQPPSAQPPQQQQQQNAPAQPQNQGQQPPPQPQPQGQQGQGGPSVPTSQPGQNPQQAAQESQMQQQKMAMASQMRQPIMATMRGASILRVIQFCDHLSQSSSDTEKSSKLDTWQQFVSMFFTPEGVLRQQLWNSRDSGDKRYQLSVAALPRFYWSHFTSGIKHMDIHLERARESDLPSGGHMVEGRTTVSYVFENDSRLISFGNLKAHLDVHSKIEILDLSTRKHVEYLPRPLVEASVEKSPEQKSSPEINKKLKRAQKQAAQAAAATVTLPPSRTAETMTSMTMLFAYCQDNPNLRPQEALEKLLQELRDPANLGIQPNTNPALQQMPAGQRTPGFNGPNAFASPAMAHLGLPQQGSPHVGAGHTPSPHASAMPGPVAMAHQQSQQGSNLSGSQGTSANTSPNVTNKKRRASAVKLEGEDGNAEVNGVGGAHKVKASPRVGGKRQKGTA</sequence>
<comment type="caution">
    <text evidence="2">The sequence shown here is derived from an EMBL/GenBank/DDBJ whole genome shotgun (WGS) entry which is preliminary data.</text>
</comment>
<dbReference type="AlphaFoldDB" id="A0A0G2EIH0"/>
<dbReference type="Pfam" id="PF01803">
    <property type="entry name" value="LIM_bind"/>
    <property type="match status" value="1"/>
</dbReference>
<feature type="compositionally biased region" description="Low complexity" evidence="1">
    <location>
        <begin position="635"/>
        <end position="650"/>
    </location>
</feature>
<keyword evidence="3" id="KW-1185">Reference proteome</keyword>